<organism evidence="1 2">
    <name type="scientific">Ereboglobus luteus</name>
    <dbReference type="NCBI Taxonomy" id="1796921"/>
    <lineage>
        <taxon>Bacteria</taxon>
        <taxon>Pseudomonadati</taxon>
        <taxon>Verrucomicrobiota</taxon>
        <taxon>Opitutia</taxon>
        <taxon>Opitutales</taxon>
        <taxon>Opitutaceae</taxon>
        <taxon>Ereboglobus</taxon>
    </lineage>
</organism>
<accession>A0A2U8E0C3</accession>
<dbReference type="SUPFAM" id="SSF52980">
    <property type="entry name" value="Restriction endonuclease-like"/>
    <property type="match status" value="1"/>
</dbReference>
<reference evidence="1 2" key="1">
    <citation type="journal article" date="2018" name="Syst. Appl. Microbiol.">
        <title>Ereboglobus luteus gen. nov. sp. nov. from cockroach guts, and new insights into the oxygen relationship of the genera Opitutus and Didymococcus (Verrucomicrobia: Opitutaceae).</title>
        <authorList>
            <person name="Tegtmeier D."/>
            <person name="Belitz A."/>
            <person name="Radek R."/>
            <person name="Heimerl T."/>
            <person name="Brune A."/>
        </authorList>
    </citation>
    <scope>NUCLEOTIDE SEQUENCE [LARGE SCALE GENOMIC DNA]</scope>
    <source>
        <strain evidence="1 2">Ho45</strain>
    </source>
</reference>
<proteinExistence type="predicted"/>
<evidence type="ECO:0000313" key="2">
    <source>
        <dbReference type="Proteomes" id="UP000244896"/>
    </source>
</evidence>
<name>A0A2U8E0C3_9BACT</name>
<protein>
    <submittedName>
        <fullName evidence="1">Uncharacterized protein</fullName>
    </submittedName>
</protein>
<gene>
    <name evidence="1" type="ORF">CKA38_02680</name>
</gene>
<sequence>MKKFEAIDCNTVKKLTAVKLDKKSGGEKYTNEISAISEISIGNVLSVGAHSILARLKYSVSDVEALIKLSNELEADSEIARQFLSLLIKHYRQQSIIAWNTPEPGDDILFNGQLFSAVAYTHLRPLVRYQGTKRIACPVLFEVLARSAESFDVEGFIERLRRAGDHTRSKLRLLGVMGATSLSPDALKLGKNHGLVMVNFRELFGETAVKMIQQARELLLSLSARRDEANAQDPNALADQMVTSISSLKSNPMVNELCGMALEIFTVAVLRSRNYEDVKARLTVPFSTNRENTVREIDASGHNDDVHYIVECKALKADKELKLDQIKKFFCETVPSYLKFIGKAEISKCHAEIWTTGKVTPEASAYLNSLNLDRRVKRGILARQDIKIPKNIASLSRILEVIADC</sequence>
<dbReference type="AlphaFoldDB" id="A0A2U8E0C3"/>
<dbReference type="EMBL" id="CP023004">
    <property type="protein sequence ID" value="AWI08303.1"/>
    <property type="molecule type" value="Genomic_DNA"/>
</dbReference>
<dbReference type="InterPro" id="IPR011335">
    <property type="entry name" value="Restrct_endonuc-II-like"/>
</dbReference>
<dbReference type="Proteomes" id="UP000244896">
    <property type="component" value="Chromosome"/>
</dbReference>
<dbReference type="KEGG" id="elut:CKA38_02680"/>
<evidence type="ECO:0000313" key="1">
    <source>
        <dbReference type="EMBL" id="AWI08303.1"/>
    </source>
</evidence>
<keyword evidence="2" id="KW-1185">Reference proteome</keyword>